<feature type="compositionally biased region" description="Polar residues" evidence="1">
    <location>
        <begin position="15"/>
        <end position="28"/>
    </location>
</feature>
<keyword evidence="3" id="KW-1185">Reference proteome</keyword>
<dbReference type="Proteomes" id="UP000559256">
    <property type="component" value="Unassembled WGS sequence"/>
</dbReference>
<reference evidence="2 3" key="1">
    <citation type="journal article" date="2020" name="ISME J.">
        <title>Uncovering the hidden diversity of litter-decomposition mechanisms in mushroom-forming fungi.</title>
        <authorList>
            <person name="Floudas D."/>
            <person name="Bentzer J."/>
            <person name="Ahren D."/>
            <person name="Johansson T."/>
            <person name="Persson P."/>
            <person name="Tunlid A."/>
        </authorList>
    </citation>
    <scope>NUCLEOTIDE SEQUENCE [LARGE SCALE GENOMIC DNA]</scope>
    <source>
        <strain evidence="2 3">CBS 291.85</strain>
    </source>
</reference>
<evidence type="ECO:0000313" key="2">
    <source>
        <dbReference type="EMBL" id="KAF5348401.1"/>
    </source>
</evidence>
<feature type="region of interest" description="Disordered" evidence="1">
    <location>
        <begin position="1"/>
        <end position="36"/>
    </location>
</feature>
<feature type="compositionally biased region" description="Polar residues" evidence="1">
    <location>
        <begin position="129"/>
        <end position="139"/>
    </location>
</feature>
<evidence type="ECO:0000313" key="3">
    <source>
        <dbReference type="Proteomes" id="UP000559256"/>
    </source>
</evidence>
<dbReference type="AlphaFoldDB" id="A0A8H5FTB5"/>
<gene>
    <name evidence="2" type="ORF">D9758_010897</name>
</gene>
<protein>
    <submittedName>
        <fullName evidence="2">Uncharacterized protein</fullName>
    </submittedName>
</protein>
<sequence>MSHLAKRSRNPPPFWNSSGFSVSQQRPNVSDAELEHSHATLSGNALIRSERDYFFGADMITQARKRTTSMLSKASSFGPFSPCLSPLSLSPLGHPLFQDAAPAPRSPSEGSDSTWSSGSDSDLIDESFSDSNTNPLATP</sequence>
<accession>A0A8H5FTB5</accession>
<organism evidence="2 3">
    <name type="scientific">Tetrapyrgos nigripes</name>
    <dbReference type="NCBI Taxonomy" id="182062"/>
    <lineage>
        <taxon>Eukaryota</taxon>
        <taxon>Fungi</taxon>
        <taxon>Dikarya</taxon>
        <taxon>Basidiomycota</taxon>
        <taxon>Agaricomycotina</taxon>
        <taxon>Agaricomycetes</taxon>
        <taxon>Agaricomycetidae</taxon>
        <taxon>Agaricales</taxon>
        <taxon>Marasmiineae</taxon>
        <taxon>Marasmiaceae</taxon>
        <taxon>Tetrapyrgos</taxon>
    </lineage>
</organism>
<feature type="compositionally biased region" description="Low complexity" evidence="1">
    <location>
        <begin position="106"/>
        <end position="121"/>
    </location>
</feature>
<name>A0A8H5FTB5_9AGAR</name>
<comment type="caution">
    <text evidence="2">The sequence shown here is derived from an EMBL/GenBank/DDBJ whole genome shotgun (WGS) entry which is preliminary data.</text>
</comment>
<proteinExistence type="predicted"/>
<dbReference type="EMBL" id="JAACJM010000086">
    <property type="protein sequence ID" value="KAF5348401.1"/>
    <property type="molecule type" value="Genomic_DNA"/>
</dbReference>
<feature type="region of interest" description="Disordered" evidence="1">
    <location>
        <begin position="94"/>
        <end position="139"/>
    </location>
</feature>
<evidence type="ECO:0000256" key="1">
    <source>
        <dbReference type="SAM" id="MobiDB-lite"/>
    </source>
</evidence>